<organism evidence="1 2">
    <name type="scientific">Geodermatophilus amargosae</name>
    <dbReference type="NCBI Taxonomy" id="1296565"/>
    <lineage>
        <taxon>Bacteria</taxon>
        <taxon>Bacillati</taxon>
        <taxon>Actinomycetota</taxon>
        <taxon>Actinomycetes</taxon>
        <taxon>Geodermatophilales</taxon>
        <taxon>Geodermatophilaceae</taxon>
        <taxon>Geodermatophilus</taxon>
    </lineage>
</organism>
<keyword evidence="2" id="KW-1185">Reference proteome</keyword>
<evidence type="ECO:0000313" key="2">
    <source>
        <dbReference type="Proteomes" id="UP000199546"/>
    </source>
</evidence>
<evidence type="ECO:0000313" key="1">
    <source>
        <dbReference type="EMBL" id="SFT66893.1"/>
    </source>
</evidence>
<gene>
    <name evidence="1" type="ORF">SAMN05660657_02293</name>
</gene>
<proteinExistence type="predicted"/>
<name>A0A1I6ZW28_9ACTN</name>
<accession>A0A1I6ZW28</accession>
<reference evidence="2" key="1">
    <citation type="submission" date="2016-10" db="EMBL/GenBank/DDBJ databases">
        <authorList>
            <person name="Varghese N."/>
            <person name="Submissions S."/>
        </authorList>
    </citation>
    <scope>NUCLEOTIDE SEQUENCE [LARGE SCALE GENOMIC DNA]</scope>
    <source>
        <strain evidence="2">DSM 46136</strain>
    </source>
</reference>
<protein>
    <submittedName>
        <fullName evidence="1">Uncharacterized protein</fullName>
    </submittedName>
</protein>
<dbReference type="RefSeq" id="WP_175551549.1">
    <property type="nucleotide sequence ID" value="NZ_FPBA01000006.1"/>
</dbReference>
<sequence>MSTPVLADVPVRSPLALTRRWASLLQPLLFDTRSLWLSWVGPDGRQSPVLLPVDDISARPDLRLVSGLLGVHDEVAASLGSNDVLLAMALCRPGEPVETEIDTDWLCAFHDVLGDGLDQAWSLHLAAGGRVEPLVEAHHFLGEVARSTASRDEDGPR</sequence>
<dbReference type="EMBL" id="FPBA01000006">
    <property type="protein sequence ID" value="SFT66893.1"/>
    <property type="molecule type" value="Genomic_DNA"/>
</dbReference>
<dbReference type="AlphaFoldDB" id="A0A1I6ZW28"/>
<dbReference type="STRING" id="1296565.SAMN05660657_02293"/>
<dbReference type="Proteomes" id="UP000199546">
    <property type="component" value="Unassembled WGS sequence"/>
</dbReference>